<proteinExistence type="predicted"/>
<dbReference type="Proteomes" id="UP001165083">
    <property type="component" value="Unassembled WGS sequence"/>
</dbReference>
<organism evidence="1 2">
    <name type="scientific">Phytophthora lilii</name>
    <dbReference type="NCBI Taxonomy" id="2077276"/>
    <lineage>
        <taxon>Eukaryota</taxon>
        <taxon>Sar</taxon>
        <taxon>Stramenopiles</taxon>
        <taxon>Oomycota</taxon>
        <taxon>Peronosporomycetes</taxon>
        <taxon>Peronosporales</taxon>
        <taxon>Peronosporaceae</taxon>
        <taxon>Phytophthora</taxon>
    </lineage>
</organism>
<dbReference type="AlphaFoldDB" id="A0A9W6TGM5"/>
<protein>
    <submittedName>
        <fullName evidence="1">Unnamed protein product</fullName>
    </submittedName>
</protein>
<gene>
    <name evidence="1" type="ORF">Plil01_000345600</name>
</gene>
<name>A0A9W6TGM5_9STRA</name>
<accession>A0A9W6TGM5</accession>
<keyword evidence="2" id="KW-1185">Reference proteome</keyword>
<evidence type="ECO:0000313" key="1">
    <source>
        <dbReference type="EMBL" id="GMF12916.1"/>
    </source>
</evidence>
<sequence>MSSRQRCKKDILELRKLVTKLVAELEQLKLAAGVNLDFSSSGSPNIVAAADMMKAAQWKHIAEIQFNCRLNSERENARLRSQLRFYVAQAKSFRRVANRKAQKSRAISPMEHNKLNNHGSIWLSSRMNTTFVFHELIGEMDTIMLESTTFLRRYECMSFRVLAKEMIEWKTDREEYSWSFLIAMQCRSVSAKLRR</sequence>
<dbReference type="EMBL" id="BSXW01000135">
    <property type="protein sequence ID" value="GMF12916.1"/>
    <property type="molecule type" value="Genomic_DNA"/>
</dbReference>
<evidence type="ECO:0000313" key="2">
    <source>
        <dbReference type="Proteomes" id="UP001165083"/>
    </source>
</evidence>
<reference evidence="1" key="1">
    <citation type="submission" date="2023-04" db="EMBL/GenBank/DDBJ databases">
        <title>Phytophthora lilii NBRC 32176.</title>
        <authorList>
            <person name="Ichikawa N."/>
            <person name="Sato H."/>
            <person name="Tonouchi N."/>
        </authorList>
    </citation>
    <scope>NUCLEOTIDE SEQUENCE</scope>
    <source>
        <strain evidence="1">NBRC 32176</strain>
    </source>
</reference>
<comment type="caution">
    <text evidence="1">The sequence shown here is derived from an EMBL/GenBank/DDBJ whole genome shotgun (WGS) entry which is preliminary data.</text>
</comment>